<evidence type="ECO:0000313" key="3">
    <source>
        <dbReference type="Proteomes" id="UP000225740"/>
    </source>
</evidence>
<protein>
    <submittedName>
        <fullName evidence="2">Uncharacterized protein</fullName>
    </submittedName>
</protein>
<evidence type="ECO:0000256" key="1">
    <source>
        <dbReference type="SAM" id="MobiDB-lite"/>
    </source>
</evidence>
<dbReference type="EMBL" id="NIZW01000002">
    <property type="protein sequence ID" value="PHQ36583.1"/>
    <property type="molecule type" value="Genomic_DNA"/>
</dbReference>
<proteinExistence type="predicted"/>
<accession>A0A2G1WC24</accession>
<reference evidence="2 3" key="1">
    <citation type="submission" date="2017-06" db="EMBL/GenBank/DDBJ databases">
        <title>Description of Rhodopirellula bahusiensis sp. nov.</title>
        <authorList>
            <person name="Kizina J."/>
            <person name="Harder J."/>
        </authorList>
    </citation>
    <scope>NUCLEOTIDE SEQUENCE [LARGE SCALE GENOMIC DNA]</scope>
    <source>
        <strain evidence="2 3">SWK21</strain>
    </source>
</reference>
<sequence length="64" mass="6831">MGRETGEALRLAAFFLCVGSRPGHDLGSTPMLWSKASRDIETQDGNHSSGHHCQVEPGLLASLP</sequence>
<gene>
    <name evidence="2" type="ORF">CEE69_04245</name>
</gene>
<organism evidence="2 3">
    <name type="scientific">Rhodopirellula bahusiensis</name>
    <dbReference type="NCBI Taxonomy" id="2014065"/>
    <lineage>
        <taxon>Bacteria</taxon>
        <taxon>Pseudomonadati</taxon>
        <taxon>Planctomycetota</taxon>
        <taxon>Planctomycetia</taxon>
        <taxon>Pirellulales</taxon>
        <taxon>Pirellulaceae</taxon>
        <taxon>Rhodopirellula</taxon>
    </lineage>
</organism>
<feature type="region of interest" description="Disordered" evidence="1">
    <location>
        <begin position="40"/>
        <end position="64"/>
    </location>
</feature>
<evidence type="ECO:0000313" key="2">
    <source>
        <dbReference type="EMBL" id="PHQ36583.1"/>
    </source>
</evidence>
<name>A0A2G1WC24_9BACT</name>
<comment type="caution">
    <text evidence="2">The sequence shown here is derived from an EMBL/GenBank/DDBJ whole genome shotgun (WGS) entry which is preliminary data.</text>
</comment>
<dbReference type="AlphaFoldDB" id="A0A2G1WC24"/>
<keyword evidence="3" id="KW-1185">Reference proteome</keyword>
<dbReference type="Proteomes" id="UP000225740">
    <property type="component" value="Unassembled WGS sequence"/>
</dbReference>